<evidence type="ECO:0000313" key="2">
    <source>
        <dbReference type="Proteomes" id="UP001642483"/>
    </source>
</evidence>
<protein>
    <submittedName>
        <fullName evidence="1">Uncharacterized protein</fullName>
    </submittedName>
</protein>
<comment type="caution">
    <text evidence="1">The sequence shown here is derived from an EMBL/GenBank/DDBJ whole genome shotgun (WGS) entry which is preliminary data.</text>
</comment>
<name>A0ABP0GAD1_CLALP</name>
<keyword evidence="2" id="KW-1185">Reference proteome</keyword>
<sequence length="88" mass="10092">MSFVPGCIPCDAYAKEVIKFVGHYEGAELSTNLHLLELLAPPRYWSSRIKLEDLADKDVREIFGGNISTRFKKLSECTEDMKVEMMMF</sequence>
<proteinExistence type="predicted"/>
<dbReference type="EMBL" id="CAWYQH010000108">
    <property type="protein sequence ID" value="CAK8688762.1"/>
    <property type="molecule type" value="Genomic_DNA"/>
</dbReference>
<accession>A0ABP0GAD1</accession>
<reference evidence="1 2" key="1">
    <citation type="submission" date="2024-02" db="EMBL/GenBank/DDBJ databases">
        <authorList>
            <person name="Daric V."/>
            <person name="Darras S."/>
        </authorList>
    </citation>
    <scope>NUCLEOTIDE SEQUENCE [LARGE SCALE GENOMIC DNA]</scope>
</reference>
<evidence type="ECO:0000313" key="1">
    <source>
        <dbReference type="EMBL" id="CAK8688762.1"/>
    </source>
</evidence>
<dbReference type="Proteomes" id="UP001642483">
    <property type="component" value="Unassembled WGS sequence"/>
</dbReference>
<organism evidence="1 2">
    <name type="scientific">Clavelina lepadiformis</name>
    <name type="common">Light-bulb sea squirt</name>
    <name type="synonym">Ascidia lepadiformis</name>
    <dbReference type="NCBI Taxonomy" id="159417"/>
    <lineage>
        <taxon>Eukaryota</taxon>
        <taxon>Metazoa</taxon>
        <taxon>Chordata</taxon>
        <taxon>Tunicata</taxon>
        <taxon>Ascidiacea</taxon>
        <taxon>Aplousobranchia</taxon>
        <taxon>Clavelinidae</taxon>
        <taxon>Clavelina</taxon>
    </lineage>
</organism>
<gene>
    <name evidence="1" type="ORF">CVLEPA_LOCUS20740</name>
</gene>